<dbReference type="EMBL" id="MN738771">
    <property type="protein sequence ID" value="QHS83999.1"/>
    <property type="molecule type" value="Genomic_DNA"/>
</dbReference>
<accession>A0A6C0AVM2</accession>
<feature type="domain" description="Glycosyltransferase 2-like" evidence="1">
    <location>
        <begin position="9"/>
        <end position="133"/>
    </location>
</feature>
<dbReference type="InterPro" id="IPR001173">
    <property type="entry name" value="Glyco_trans_2-like"/>
</dbReference>
<dbReference type="PANTHER" id="PTHR22916:SF3">
    <property type="entry name" value="UDP-GLCNAC:BETAGAL BETA-1,3-N-ACETYLGLUCOSAMINYLTRANSFERASE-LIKE PROTEIN 1"/>
    <property type="match status" value="1"/>
</dbReference>
<proteinExistence type="predicted"/>
<dbReference type="SUPFAM" id="SSF53448">
    <property type="entry name" value="Nucleotide-diphospho-sugar transferases"/>
    <property type="match status" value="1"/>
</dbReference>
<evidence type="ECO:0000259" key="1">
    <source>
        <dbReference type="Pfam" id="PF00535"/>
    </source>
</evidence>
<dbReference type="InterPro" id="IPR029044">
    <property type="entry name" value="Nucleotide-diphossugar_trans"/>
</dbReference>
<reference evidence="2" key="1">
    <citation type="journal article" date="2020" name="Nature">
        <title>Giant virus diversity and host interactions through global metagenomics.</title>
        <authorList>
            <person name="Schulz F."/>
            <person name="Roux S."/>
            <person name="Paez-Espino D."/>
            <person name="Jungbluth S."/>
            <person name="Walsh D.A."/>
            <person name="Denef V.J."/>
            <person name="McMahon K.D."/>
            <person name="Konstantinidis K.T."/>
            <person name="Eloe-Fadrosh E.A."/>
            <person name="Kyrpides N.C."/>
            <person name="Woyke T."/>
        </authorList>
    </citation>
    <scope>NUCLEOTIDE SEQUENCE</scope>
    <source>
        <strain evidence="2">GVMAG-S-ERX555965-48</strain>
    </source>
</reference>
<protein>
    <recommendedName>
        <fullName evidence="1">Glycosyltransferase 2-like domain-containing protein</fullName>
    </recommendedName>
</protein>
<organism evidence="2">
    <name type="scientific">viral metagenome</name>
    <dbReference type="NCBI Taxonomy" id="1070528"/>
    <lineage>
        <taxon>unclassified sequences</taxon>
        <taxon>metagenomes</taxon>
        <taxon>organismal metagenomes</taxon>
    </lineage>
</organism>
<evidence type="ECO:0000313" key="2">
    <source>
        <dbReference type="EMBL" id="QHS83999.1"/>
    </source>
</evidence>
<dbReference type="GO" id="GO:0016758">
    <property type="term" value="F:hexosyltransferase activity"/>
    <property type="evidence" value="ECO:0007669"/>
    <property type="project" value="UniProtKB-ARBA"/>
</dbReference>
<dbReference type="Pfam" id="PF00535">
    <property type="entry name" value="Glycos_transf_2"/>
    <property type="match status" value="1"/>
</dbReference>
<sequence>MSEELPLVSLCTPTFNRRRYIPMVIRCIELQDYPKDKMEWIIVNDGDEEIEDILNEASKTNNLPKIRYYRYKRDKPIILGEKRNLCNYYAKGDIIVNIDDDDYYPPERVSHAVNILINSPNVYCAGSNVLYNYFKNYEMIGAIGPTSINHCFSGTLAFKKDLLKITNYNNEDISAEEGKFLLNLNLPVIQLDPCKTILSLSHETNLSGRSKFVESYNTCILENKKIEDFIKDEYIINLFTQ</sequence>
<dbReference type="PANTHER" id="PTHR22916">
    <property type="entry name" value="GLYCOSYLTRANSFERASE"/>
    <property type="match status" value="1"/>
</dbReference>
<dbReference type="Gene3D" id="3.90.550.10">
    <property type="entry name" value="Spore Coat Polysaccharide Biosynthesis Protein SpsA, Chain A"/>
    <property type="match status" value="1"/>
</dbReference>
<dbReference type="AlphaFoldDB" id="A0A6C0AVM2"/>
<name>A0A6C0AVM2_9ZZZZ</name>